<organism evidence="2 3">
    <name type="scientific">Candidatus Phaeomarinibacter ectocarpi</name>
    <dbReference type="NCBI Taxonomy" id="1458461"/>
    <lineage>
        <taxon>Bacteria</taxon>
        <taxon>Pseudomonadati</taxon>
        <taxon>Pseudomonadota</taxon>
        <taxon>Alphaproteobacteria</taxon>
        <taxon>Hyphomicrobiales</taxon>
        <taxon>Parvibaculaceae</taxon>
        <taxon>Candidatus Phaeomarinibacter</taxon>
    </lineage>
</organism>
<dbReference type="SUPFAM" id="SSF55729">
    <property type="entry name" value="Acyl-CoA N-acyltransferases (Nat)"/>
    <property type="match status" value="1"/>
</dbReference>
<keyword evidence="3" id="KW-1185">Reference proteome</keyword>
<feature type="domain" description="N-acetyltransferase" evidence="1">
    <location>
        <begin position="64"/>
        <end position="211"/>
    </location>
</feature>
<dbReference type="STRING" id="1458461.BN1012_Phect1371"/>
<dbReference type="RefSeq" id="WP_043950193.1">
    <property type="nucleotide sequence ID" value="NZ_HG966617.1"/>
</dbReference>
<dbReference type="Pfam" id="PF00583">
    <property type="entry name" value="Acetyltransf_1"/>
    <property type="match status" value="1"/>
</dbReference>
<dbReference type="AlphaFoldDB" id="X5MLL4"/>
<dbReference type="EMBL" id="HG966617">
    <property type="protein sequence ID" value="CDO59585.1"/>
    <property type="molecule type" value="Genomic_DNA"/>
</dbReference>
<dbReference type="GO" id="GO:0016747">
    <property type="term" value="F:acyltransferase activity, transferring groups other than amino-acyl groups"/>
    <property type="evidence" value="ECO:0007669"/>
    <property type="project" value="InterPro"/>
</dbReference>
<dbReference type="PROSITE" id="PS51186">
    <property type="entry name" value="GNAT"/>
    <property type="match status" value="1"/>
</dbReference>
<sequence>MTAHTQTPALTPATTRAPTAEIASLVHMTGPQSYDYIFGSQSKLEKFIAKAWPMTGTLYSHDATTLVEEIGTIIGIELGYPGKEFYSRRNASLQASIKAAEDGSLTEQDLYGIGDRADKASYLNAWVPEDVYYLMALAVPDTQRGRGIGKHLLASAIDKARADGFRALHLDVLSDNPAIGLYTAMGLTCLAETIAPEPCRDHGIPMEMRMGITL</sequence>
<dbReference type="KEGG" id="pect:BN1012_Phect1371"/>
<evidence type="ECO:0000259" key="1">
    <source>
        <dbReference type="PROSITE" id="PS51186"/>
    </source>
</evidence>
<evidence type="ECO:0000313" key="2">
    <source>
        <dbReference type="EMBL" id="CDO59585.1"/>
    </source>
</evidence>
<dbReference type="Proteomes" id="UP000032160">
    <property type="component" value="Chromosome I"/>
</dbReference>
<dbReference type="InterPro" id="IPR000182">
    <property type="entry name" value="GNAT_dom"/>
</dbReference>
<dbReference type="InterPro" id="IPR016181">
    <property type="entry name" value="Acyl_CoA_acyltransferase"/>
</dbReference>
<dbReference type="CDD" id="cd04301">
    <property type="entry name" value="NAT_SF"/>
    <property type="match status" value="1"/>
</dbReference>
<proteinExistence type="predicted"/>
<keyword evidence="2" id="KW-0808">Transferase</keyword>
<name>X5MLL4_9HYPH</name>
<dbReference type="HOGENOM" id="CLU_1286867_0_0_5"/>
<dbReference type="Gene3D" id="3.40.630.30">
    <property type="match status" value="1"/>
</dbReference>
<dbReference type="OrthoDB" id="9794566at2"/>
<accession>X5MLL4</accession>
<evidence type="ECO:0000313" key="3">
    <source>
        <dbReference type="Proteomes" id="UP000032160"/>
    </source>
</evidence>
<protein>
    <submittedName>
        <fullName evidence="2">GCN5-related N-acetyltransferase</fullName>
    </submittedName>
</protein>
<gene>
    <name evidence="2" type="ORF">BN1012_Phect1371</name>
</gene>
<reference evidence="2 3" key="1">
    <citation type="journal article" date="2014" name="Front. Genet.">
        <title>Genome and metabolic network of "Candidatus Phaeomarinobacter ectocarpi" Ec32, a new candidate genus of Alphaproteobacteria frequently associated with brown algae.</title>
        <authorList>
            <person name="Dittami S.M."/>
            <person name="Barbeyron T."/>
            <person name="Boyen C."/>
            <person name="Cambefort J."/>
            <person name="Collet G."/>
            <person name="Delage L."/>
            <person name="Gobet A."/>
            <person name="Groisillier A."/>
            <person name="Leblanc C."/>
            <person name="Michel G."/>
            <person name="Scornet D."/>
            <person name="Siegel A."/>
            <person name="Tapia J.E."/>
            <person name="Tonon T."/>
        </authorList>
    </citation>
    <scope>NUCLEOTIDE SEQUENCE [LARGE SCALE GENOMIC DNA]</scope>
    <source>
        <strain evidence="2 3">Ec32</strain>
    </source>
</reference>